<dbReference type="PANTHER" id="PTHR47183:SF1">
    <property type="entry name" value="GLUCOSE-1-PHOSPHATE CYTIDYLYLTRANSFERASE"/>
    <property type="match status" value="1"/>
</dbReference>
<dbReference type="Gene3D" id="3.90.550.10">
    <property type="entry name" value="Spore Coat Polysaccharide Biosynthesis Protein SpsA, Chain A"/>
    <property type="match status" value="1"/>
</dbReference>
<dbReference type="InterPro" id="IPR029044">
    <property type="entry name" value="Nucleotide-diphossugar_trans"/>
</dbReference>
<gene>
    <name evidence="2" type="ORF">METZ01_LOCUS250600</name>
</gene>
<dbReference type="EMBL" id="UINC01066735">
    <property type="protein sequence ID" value="SVB97746.1"/>
    <property type="molecule type" value="Genomic_DNA"/>
</dbReference>
<protein>
    <recommendedName>
        <fullName evidence="1">Nucleotidyl transferase domain-containing protein</fullName>
    </recommendedName>
</protein>
<dbReference type="PANTHER" id="PTHR47183">
    <property type="entry name" value="GLUCOSE-1-PHOSPHATE CYTIDYLYLTRANSFERASE-RELATED"/>
    <property type="match status" value="1"/>
</dbReference>
<reference evidence="2" key="1">
    <citation type="submission" date="2018-05" db="EMBL/GenBank/DDBJ databases">
        <authorList>
            <person name="Lanie J.A."/>
            <person name="Ng W.-L."/>
            <person name="Kazmierczak K.M."/>
            <person name="Andrzejewski T.M."/>
            <person name="Davidsen T.M."/>
            <person name="Wayne K.J."/>
            <person name="Tettelin H."/>
            <person name="Glass J.I."/>
            <person name="Rusch D."/>
            <person name="Podicherti R."/>
            <person name="Tsui H.-C.T."/>
            <person name="Winkler M.E."/>
        </authorList>
    </citation>
    <scope>NUCLEOTIDE SEQUENCE</scope>
</reference>
<dbReference type="GO" id="GO:0047343">
    <property type="term" value="F:glucose-1-phosphate cytidylyltransferase activity"/>
    <property type="evidence" value="ECO:0007669"/>
    <property type="project" value="InterPro"/>
</dbReference>
<accession>A0A382IDR7</accession>
<dbReference type="InterPro" id="IPR013446">
    <property type="entry name" value="G1P_cyt_trans-like"/>
</dbReference>
<name>A0A382IDR7_9ZZZZ</name>
<dbReference type="CDD" id="cd02524">
    <property type="entry name" value="G1P_cytidylyltransferase"/>
    <property type="match status" value="1"/>
</dbReference>
<evidence type="ECO:0000313" key="2">
    <source>
        <dbReference type="EMBL" id="SVB97746.1"/>
    </source>
</evidence>
<sequence>MRILLKAVILAGGYGTRISEESHLKPKPMIEIGGMPLLWHIMKIYSHYGINEFVICCGYKGDMIKEYFSKFDFPLWNVQLVDTGLNTMTGGRIKRIQNHIDDTFCVTYGDGVSDVNINDLILFHKEKKSLATLTAIHPPERFGVLELSGNHVTEFHEKHRGEHSWINGGFFVFEPEIFDYLLDGDSTILERKPLETLAKEQKLTAFKHNGFWHPMDTLRDKKHLENLWTSNNAPWKKW</sequence>
<dbReference type="Pfam" id="PF00483">
    <property type="entry name" value="NTP_transferase"/>
    <property type="match status" value="1"/>
</dbReference>
<evidence type="ECO:0000259" key="1">
    <source>
        <dbReference type="Pfam" id="PF00483"/>
    </source>
</evidence>
<dbReference type="AlphaFoldDB" id="A0A382IDR7"/>
<dbReference type="SUPFAM" id="SSF53448">
    <property type="entry name" value="Nucleotide-diphospho-sugar transferases"/>
    <property type="match status" value="1"/>
</dbReference>
<feature type="domain" description="Nucleotidyl transferase" evidence="1">
    <location>
        <begin position="6"/>
        <end position="196"/>
    </location>
</feature>
<proteinExistence type="predicted"/>
<dbReference type="InterPro" id="IPR005835">
    <property type="entry name" value="NTP_transferase_dom"/>
</dbReference>
<organism evidence="2">
    <name type="scientific">marine metagenome</name>
    <dbReference type="NCBI Taxonomy" id="408172"/>
    <lineage>
        <taxon>unclassified sequences</taxon>
        <taxon>metagenomes</taxon>
        <taxon>ecological metagenomes</taxon>
    </lineage>
</organism>